<dbReference type="Proteomes" id="UP000029227">
    <property type="component" value="Unassembled WGS sequence"/>
</dbReference>
<dbReference type="STRING" id="754436.JCM19237_3762"/>
<protein>
    <submittedName>
        <fullName evidence="2">DNA-binding protein CopG family</fullName>
    </submittedName>
</protein>
<dbReference type="GO" id="GO:0003677">
    <property type="term" value="F:DNA binding"/>
    <property type="evidence" value="ECO:0007669"/>
    <property type="project" value="UniProtKB-KW"/>
</dbReference>
<dbReference type="EMBL" id="BBMN01000025">
    <property type="protein sequence ID" value="GAL08400.1"/>
    <property type="molecule type" value="Genomic_DNA"/>
</dbReference>
<organism evidence="2 3">
    <name type="scientific">Photobacterium aphoticum</name>
    <dbReference type="NCBI Taxonomy" id="754436"/>
    <lineage>
        <taxon>Bacteria</taxon>
        <taxon>Pseudomonadati</taxon>
        <taxon>Pseudomonadota</taxon>
        <taxon>Gammaproteobacteria</taxon>
        <taxon>Vibrionales</taxon>
        <taxon>Vibrionaceae</taxon>
        <taxon>Photobacterium</taxon>
    </lineage>
</organism>
<sequence length="99" mass="10670">MFFSIGIESPKSDNDAYGIAVPALCVGHYGCFSAADSLADVTRCAQDAISSILMCMVDDQFDIRGLVDAGTLVYQTQEDYAHCDTWLMVEVDLSGYLAG</sequence>
<evidence type="ECO:0000313" key="3">
    <source>
        <dbReference type="Proteomes" id="UP000029227"/>
    </source>
</evidence>
<dbReference type="InterPro" id="IPR031807">
    <property type="entry name" value="HicB-like"/>
</dbReference>
<name>A0A090QYY7_9GAMM</name>
<comment type="caution">
    <text evidence="2">The sequence shown here is derived from an EMBL/GenBank/DDBJ whole genome shotgun (WGS) entry which is preliminary data.</text>
</comment>
<feature type="domain" description="HicB-like antitoxin of toxin-antitoxin system" evidence="1">
    <location>
        <begin position="4"/>
        <end position="95"/>
    </location>
</feature>
<evidence type="ECO:0000313" key="2">
    <source>
        <dbReference type="EMBL" id="GAL08400.1"/>
    </source>
</evidence>
<dbReference type="eggNOG" id="COG1598">
    <property type="taxonomic scope" value="Bacteria"/>
</dbReference>
<accession>A0A090QYY7</accession>
<dbReference type="Pfam" id="PF15919">
    <property type="entry name" value="HicB_lk_antitox"/>
    <property type="match status" value="1"/>
</dbReference>
<reference evidence="2 3" key="1">
    <citation type="journal article" date="2014" name="Genome Announc.">
        <title>Draft Genome Sequences of Two Vibrionaceae Species, Vibrio ponticus C121 and Photobacterium aphoticum C119, Isolated as Coral Reef Microbiota.</title>
        <authorList>
            <person name="Al-saari N."/>
            <person name="Meirelles P.M."/>
            <person name="Mino S."/>
            <person name="Suda W."/>
            <person name="Oshima K."/>
            <person name="Hattori M."/>
            <person name="Ohkuma M."/>
            <person name="Thompson F.L."/>
            <person name="Gomez-Gil B."/>
            <person name="Sawabe T."/>
            <person name="Sawabe T."/>
        </authorList>
    </citation>
    <scope>NUCLEOTIDE SEQUENCE [LARGE SCALE GENOMIC DNA]</scope>
    <source>
        <strain evidence="2 3">JCM 19237</strain>
    </source>
</reference>
<dbReference type="AlphaFoldDB" id="A0A090QYY7"/>
<dbReference type="Gene3D" id="3.30.160.250">
    <property type="match status" value="1"/>
</dbReference>
<gene>
    <name evidence="2" type="ORF">JCM19237_3762</name>
</gene>
<proteinExistence type="predicted"/>
<evidence type="ECO:0000259" key="1">
    <source>
        <dbReference type="Pfam" id="PF15919"/>
    </source>
</evidence>
<keyword evidence="2" id="KW-0238">DNA-binding</keyword>